<dbReference type="SMART" id="SM00367">
    <property type="entry name" value="LRR_CC"/>
    <property type="match status" value="9"/>
</dbReference>
<dbReference type="Pfam" id="PF00646">
    <property type="entry name" value="F-box"/>
    <property type="match status" value="1"/>
</dbReference>
<dbReference type="STRING" id="57577.A0A2K3LC92"/>
<reference evidence="3 4" key="2">
    <citation type="journal article" date="2017" name="Front. Plant Sci.">
        <title>Gene Classification and Mining of Molecular Markers Useful in Red Clover (Trifolium pratense) Breeding.</title>
        <authorList>
            <person name="Istvanek J."/>
            <person name="Dluhosova J."/>
            <person name="Dluhos P."/>
            <person name="Patkova L."/>
            <person name="Nedelnik J."/>
            <person name="Repkova J."/>
        </authorList>
    </citation>
    <scope>NUCLEOTIDE SEQUENCE [LARGE SCALE GENOMIC DNA]</scope>
    <source>
        <strain evidence="4">cv. Tatra</strain>
        <tissue evidence="3">Young leaves</tissue>
    </source>
</reference>
<name>A0A2K3LC92_TRIPR</name>
<dbReference type="EMBL" id="ASHM01030175">
    <property type="protein sequence ID" value="PNX76147.1"/>
    <property type="molecule type" value="Genomic_DNA"/>
</dbReference>
<dbReference type="Pfam" id="PF25372">
    <property type="entry name" value="DUF7885"/>
    <property type="match status" value="1"/>
</dbReference>
<reference evidence="3 4" key="1">
    <citation type="journal article" date="2014" name="Am. J. Bot.">
        <title>Genome assembly and annotation for red clover (Trifolium pratense; Fabaceae).</title>
        <authorList>
            <person name="Istvanek J."/>
            <person name="Jaros M."/>
            <person name="Krenek A."/>
            <person name="Repkova J."/>
        </authorList>
    </citation>
    <scope>NUCLEOTIDE SEQUENCE [LARGE SCALE GENOMIC DNA]</scope>
    <source>
        <strain evidence="4">cv. Tatra</strain>
        <tissue evidence="3">Young leaves</tissue>
    </source>
</reference>
<dbReference type="PANTHER" id="PTHR13318:SF106">
    <property type="entry name" value="F-BOX_LRR-REPEAT PROTEIN 2"/>
    <property type="match status" value="1"/>
</dbReference>
<comment type="caution">
    <text evidence="3">The sequence shown here is derived from an EMBL/GenBank/DDBJ whole genome shotgun (WGS) entry which is preliminary data.</text>
</comment>
<proteinExistence type="predicted"/>
<dbReference type="SUPFAM" id="SSF52047">
    <property type="entry name" value="RNI-like"/>
    <property type="match status" value="2"/>
</dbReference>
<organism evidence="3 4">
    <name type="scientific">Trifolium pratense</name>
    <name type="common">Red clover</name>
    <dbReference type="NCBI Taxonomy" id="57577"/>
    <lineage>
        <taxon>Eukaryota</taxon>
        <taxon>Viridiplantae</taxon>
        <taxon>Streptophyta</taxon>
        <taxon>Embryophyta</taxon>
        <taxon>Tracheophyta</taxon>
        <taxon>Spermatophyta</taxon>
        <taxon>Magnoliopsida</taxon>
        <taxon>eudicotyledons</taxon>
        <taxon>Gunneridae</taxon>
        <taxon>Pentapetalae</taxon>
        <taxon>rosids</taxon>
        <taxon>fabids</taxon>
        <taxon>Fabales</taxon>
        <taxon>Fabaceae</taxon>
        <taxon>Papilionoideae</taxon>
        <taxon>50 kb inversion clade</taxon>
        <taxon>NPAAA clade</taxon>
        <taxon>Hologalegina</taxon>
        <taxon>IRL clade</taxon>
        <taxon>Trifolieae</taxon>
        <taxon>Trifolium</taxon>
    </lineage>
</organism>
<evidence type="ECO:0000259" key="1">
    <source>
        <dbReference type="Pfam" id="PF00646"/>
    </source>
</evidence>
<dbReference type="InterPro" id="IPR006553">
    <property type="entry name" value="Leu-rich_rpt_Cys-con_subtyp"/>
</dbReference>
<dbReference type="Proteomes" id="UP000236291">
    <property type="component" value="Unassembled WGS sequence"/>
</dbReference>
<dbReference type="InterPro" id="IPR001810">
    <property type="entry name" value="F-box_dom"/>
</dbReference>
<accession>A0A2K3LC92</accession>
<dbReference type="GO" id="GO:0019005">
    <property type="term" value="C:SCF ubiquitin ligase complex"/>
    <property type="evidence" value="ECO:0007669"/>
    <property type="project" value="TreeGrafter"/>
</dbReference>
<dbReference type="InterPro" id="IPR057207">
    <property type="entry name" value="FBXL15_LRR"/>
</dbReference>
<sequence>MSESAKYLYLPDDCWKHIFKFLNDGDNDYLKSISAVSKEFFSITNRLRSSLTIHDPTAPFLSRILHRFTNLTSLDFTHFHGDLDALLCQIPPLNNLTSLNLSHKKTIPSDGLRYFSKKITTLTSLTCSNLFSFTSTHLFLIADCFPLLQELNLGHVIFTDDKNDTNFLDGIEALSLSLSQLRKLNLSSHSYVTDKSIFHLFKNCKFLEEVIITECFQLTAAGVASALIEKKQTMLKTLCLPGYIITPQVIDSLVSLKRLTCIDLSFSRFRRISDDQLSYIGNAGLPLRRIDLSRCTGYSYAGLFSLLSKYQSIQHLDFEHSTVLNDRRVVKLSSFLLGLVSINLSYCTKVTYSTLFALVKKCPSLSEIKMQHIKHKRVKNYDLLTDFGVYPQLKSLDLSLNLWLRDKGIILFASVFPNLQLLDLSSCEKLSDEGILQVLRRCSTISHLNVWGCSIENIPGLNFEVPKLKMLNLSFTDVEDEALFAISKSCRGLLQLLLSDCYKCTEMGVKYVLENCTQLKEIDLSRCSNVHTNVVASMLSLRPSLRKITAPPDFCISESEKNLFLLQGCILFTEN</sequence>
<feature type="domain" description="F-box" evidence="1">
    <location>
        <begin position="10"/>
        <end position="48"/>
    </location>
</feature>
<gene>
    <name evidence="3" type="ORF">L195_g032092</name>
</gene>
<dbReference type="AlphaFoldDB" id="A0A2K3LC92"/>
<dbReference type="Gene3D" id="3.80.10.10">
    <property type="entry name" value="Ribonuclease Inhibitor"/>
    <property type="match status" value="5"/>
</dbReference>
<evidence type="ECO:0000259" key="2">
    <source>
        <dbReference type="Pfam" id="PF25372"/>
    </source>
</evidence>
<evidence type="ECO:0000313" key="3">
    <source>
        <dbReference type="EMBL" id="PNX76147.1"/>
    </source>
</evidence>
<dbReference type="PANTHER" id="PTHR13318">
    <property type="entry name" value="PARTNER OF PAIRED, ISOFORM B-RELATED"/>
    <property type="match status" value="1"/>
</dbReference>
<dbReference type="InterPro" id="IPR032675">
    <property type="entry name" value="LRR_dom_sf"/>
</dbReference>
<protein>
    <submittedName>
        <fullName evidence="3">F-box/LRR-repeat protein</fullName>
    </submittedName>
</protein>
<feature type="domain" description="F-box/LRR-repeat protein 15-like leucin rich repeat" evidence="2">
    <location>
        <begin position="349"/>
        <end position="528"/>
    </location>
</feature>
<evidence type="ECO:0000313" key="4">
    <source>
        <dbReference type="Proteomes" id="UP000236291"/>
    </source>
</evidence>
<dbReference type="GO" id="GO:0031146">
    <property type="term" value="P:SCF-dependent proteasomal ubiquitin-dependent protein catabolic process"/>
    <property type="evidence" value="ECO:0007669"/>
    <property type="project" value="TreeGrafter"/>
</dbReference>